<dbReference type="EC" id="2.3.2.26" evidence="2"/>
<dbReference type="Pfam" id="PF00632">
    <property type="entry name" value="HECT"/>
    <property type="match status" value="1"/>
</dbReference>
<accession>A0AA43QT44</accession>
<feature type="compositionally biased region" description="Basic and acidic residues" evidence="6">
    <location>
        <begin position="48"/>
        <end position="60"/>
    </location>
</feature>
<dbReference type="GO" id="GO:0061630">
    <property type="term" value="F:ubiquitin protein ligase activity"/>
    <property type="evidence" value="ECO:0007669"/>
    <property type="project" value="UniProtKB-EC"/>
</dbReference>
<dbReference type="InterPro" id="IPR044611">
    <property type="entry name" value="E3A/B/C-like"/>
</dbReference>
<dbReference type="Gene3D" id="3.30.2410.10">
    <property type="entry name" value="Hect, E3 ligase catalytic domain"/>
    <property type="match status" value="1"/>
</dbReference>
<dbReference type="Gene3D" id="3.30.2160.10">
    <property type="entry name" value="Hect, E3 ligase catalytic domain"/>
    <property type="match status" value="1"/>
</dbReference>
<dbReference type="PANTHER" id="PTHR45700">
    <property type="entry name" value="UBIQUITIN-PROTEIN LIGASE E3C"/>
    <property type="match status" value="1"/>
</dbReference>
<comment type="catalytic activity">
    <reaction evidence="1">
        <text>S-ubiquitinyl-[E2 ubiquitin-conjugating enzyme]-L-cysteine + [acceptor protein]-L-lysine = [E2 ubiquitin-conjugating enzyme]-L-cysteine + N(6)-ubiquitinyl-[acceptor protein]-L-lysine.</text>
        <dbReference type="EC" id="2.3.2.26"/>
    </reaction>
</comment>
<dbReference type="SUPFAM" id="SSF56204">
    <property type="entry name" value="Hect, E3 ligase catalytic domain"/>
    <property type="match status" value="1"/>
</dbReference>
<evidence type="ECO:0000256" key="6">
    <source>
        <dbReference type="SAM" id="MobiDB-lite"/>
    </source>
</evidence>
<evidence type="ECO:0000313" key="9">
    <source>
        <dbReference type="Proteomes" id="UP001161017"/>
    </source>
</evidence>
<dbReference type="SMART" id="SM00119">
    <property type="entry name" value="HECTc"/>
    <property type="match status" value="1"/>
</dbReference>
<dbReference type="PROSITE" id="PS50237">
    <property type="entry name" value="HECT"/>
    <property type="match status" value="1"/>
</dbReference>
<dbReference type="InterPro" id="IPR000569">
    <property type="entry name" value="HECT_dom"/>
</dbReference>
<keyword evidence="4 5" id="KW-0833">Ubl conjugation pathway</keyword>
<dbReference type="GO" id="GO:0006511">
    <property type="term" value="P:ubiquitin-dependent protein catabolic process"/>
    <property type="evidence" value="ECO:0007669"/>
    <property type="project" value="TreeGrafter"/>
</dbReference>
<dbReference type="Proteomes" id="UP001161017">
    <property type="component" value="Unassembled WGS sequence"/>
</dbReference>
<dbReference type="PROSITE" id="PS50096">
    <property type="entry name" value="IQ"/>
    <property type="match status" value="1"/>
</dbReference>
<keyword evidence="9" id="KW-1185">Reference proteome</keyword>
<dbReference type="InterPro" id="IPR035983">
    <property type="entry name" value="Hect_E3_ubiquitin_ligase"/>
</dbReference>
<keyword evidence="8" id="KW-0012">Acyltransferase</keyword>
<dbReference type="GO" id="GO:0016874">
    <property type="term" value="F:ligase activity"/>
    <property type="evidence" value="ECO:0007669"/>
    <property type="project" value="UniProtKB-KW"/>
</dbReference>
<dbReference type="GO" id="GO:0000209">
    <property type="term" value="P:protein polyubiquitination"/>
    <property type="evidence" value="ECO:0007669"/>
    <property type="project" value="InterPro"/>
</dbReference>
<feature type="active site" description="Glycyl thioester intermediate" evidence="5">
    <location>
        <position position="1167"/>
    </location>
</feature>
<keyword evidence="3 8" id="KW-0808">Transferase</keyword>
<sequence>MYPTFSGSAKSRRQVNLSGRNNNPFASYGSSKPAATTQPASSAVAHAQQERILRENERRRPPAAARIQRTWRGHKSRCSSNRIWRQYWDEQEAWGTAGVQQGPYATEAEALQQLRLLAQFASSKLEQDTQRICHFAHRYLSTASSNLIHPTDAWIYPSSRLAKAVYRTSRTASFGSLPSKAVAELVDLLAMLASISAPFLATYSEDYYQTINLAVKHCPAVKPFRRAVTALLDHAGQANNAAYLGFGSVYLTQAVLPGFDQDLVDLVGSIDYAPLVGAVDHWVAAQTNQQLLKFNDSEDRLLWLLSRLIFIHQNTKRKHDTTETRDSNYVNVISRLISVLSREIGQRLDTIDRRLSSGSEAITGGPRPSASKRLPAFVQKQLLSLINQASISSLLAKLQAENTSSDSANEAHKASAEASALASYVLTLLRVFPQRKGDIQMWLYRGSVNRTLPATKYFYQAANSTSVFRSIQDAPTNAIRFLASEKPGLPSGLDKNGSTARDRDRTEEDWRIILLFLELCTFAFQVMDDEEFLSGSSKPLPHASQTRQSALPLSDIENLTTFLKNLAFAMYYYATDIAGKPANVNRHSLAAYFGKDELRQTLFNEAEERLEEQDVGGVNGMTVDYVKGLVVGVLRMIYQRDSRRKFLPKDHWLMTKYFEMDRFISAVVEEEEHGRQVEESYDALEDQTEGSARVDNDTDSEAEDLALIVGTQRTRNLRHSERLKSQQRKASKRKYLESVTPRLKILENMPFFIPFHTRVEIFRQFVNLDQFHRRETDDADEWRYRMMNSVTGNISKHRATVRREQIFDDAYKQFYDLNEGLKEPIQIRFVDQFGTVEEGIDGGGVTKEFLTSITNEAFGATNGLESLFIENDQHLLFPNPSAVEERKETLRQSMLTEGSPDWNETIRDLLRRYEFLGRIVGKCLYEGILIDIHFAPFFLLKWALTGGSGSASKESGYRANLNDLRDLDESLYQGLLQLKNYPGDVETDFSLNFAVTDTLDLSPTQTKTITRELRPGGENIPVTNGNCLFYIASIAKYRLQLQPERQTSAFLRGLGTIISPSWLSMFNQSELQTLIGGSGAEVSIADLRKNTQYGGIYVIGDDGMEHPSIQLFWKVMESLDMADVAKVLKFVTSTPRAPLLGFGNLTPRFSIRDSGSDQTRLPSTSTCVNLLKLPIYRDEKVLKDRLLYSINAGAGFNLS</sequence>
<feature type="domain" description="HECT" evidence="7">
    <location>
        <begin position="817"/>
        <end position="1199"/>
    </location>
</feature>
<keyword evidence="8" id="KW-0436">Ligase</keyword>
<dbReference type="PANTHER" id="PTHR45700:SF2">
    <property type="entry name" value="UBIQUITIN-PROTEIN LIGASE E3C"/>
    <property type="match status" value="1"/>
</dbReference>
<evidence type="ECO:0000313" key="8">
    <source>
        <dbReference type="EMBL" id="MDI1491997.1"/>
    </source>
</evidence>
<dbReference type="AlphaFoldDB" id="A0AA43QT44"/>
<feature type="region of interest" description="Disordered" evidence="6">
    <location>
        <begin position="1"/>
        <end position="65"/>
    </location>
</feature>
<evidence type="ECO:0000259" key="7">
    <source>
        <dbReference type="PROSITE" id="PS50237"/>
    </source>
</evidence>
<reference evidence="8" key="1">
    <citation type="journal article" date="2023" name="Genome Biol. Evol.">
        <title>First Whole Genome Sequence and Flow Cytometry Genome Size Data for the Lichen-Forming Fungus Ramalina farinacea (Ascomycota).</title>
        <authorList>
            <person name="Llewellyn T."/>
            <person name="Mian S."/>
            <person name="Hill R."/>
            <person name="Leitch I.J."/>
            <person name="Gaya E."/>
        </authorList>
    </citation>
    <scope>NUCLEOTIDE SEQUENCE</scope>
    <source>
        <strain evidence="8">LIQ254RAFAR</strain>
    </source>
</reference>
<organism evidence="8 9">
    <name type="scientific">Ramalina farinacea</name>
    <dbReference type="NCBI Taxonomy" id="258253"/>
    <lineage>
        <taxon>Eukaryota</taxon>
        <taxon>Fungi</taxon>
        <taxon>Dikarya</taxon>
        <taxon>Ascomycota</taxon>
        <taxon>Pezizomycotina</taxon>
        <taxon>Lecanoromycetes</taxon>
        <taxon>OSLEUM clade</taxon>
        <taxon>Lecanoromycetidae</taxon>
        <taxon>Lecanorales</taxon>
        <taxon>Lecanorineae</taxon>
        <taxon>Ramalinaceae</taxon>
        <taxon>Ramalina</taxon>
    </lineage>
</organism>
<dbReference type="EMBL" id="JAPUFD010000016">
    <property type="protein sequence ID" value="MDI1491997.1"/>
    <property type="molecule type" value="Genomic_DNA"/>
</dbReference>
<proteinExistence type="predicted"/>
<dbReference type="CDD" id="cd00078">
    <property type="entry name" value="HECTc"/>
    <property type="match status" value="1"/>
</dbReference>
<evidence type="ECO:0000256" key="1">
    <source>
        <dbReference type="ARBA" id="ARBA00000885"/>
    </source>
</evidence>
<evidence type="ECO:0000256" key="3">
    <source>
        <dbReference type="ARBA" id="ARBA00022679"/>
    </source>
</evidence>
<dbReference type="CDD" id="cd23767">
    <property type="entry name" value="IQCD"/>
    <property type="match status" value="1"/>
</dbReference>
<evidence type="ECO:0000256" key="2">
    <source>
        <dbReference type="ARBA" id="ARBA00012485"/>
    </source>
</evidence>
<dbReference type="Gene3D" id="3.90.1750.10">
    <property type="entry name" value="Hect, E3 ligase catalytic domains"/>
    <property type="match status" value="1"/>
</dbReference>
<gene>
    <name evidence="8" type="primary">HUL5</name>
    <name evidence="8" type="ORF">OHK93_003208</name>
</gene>
<feature type="compositionally biased region" description="Polar residues" evidence="6">
    <location>
        <begin position="1"/>
        <end position="41"/>
    </location>
</feature>
<evidence type="ECO:0000256" key="5">
    <source>
        <dbReference type="PROSITE-ProRule" id="PRU00104"/>
    </source>
</evidence>
<evidence type="ECO:0000256" key="4">
    <source>
        <dbReference type="ARBA" id="ARBA00022786"/>
    </source>
</evidence>
<protein>
    <recommendedName>
        <fullName evidence="2">HECT-type E3 ubiquitin transferase</fullName>
        <ecNumber evidence="2">2.3.2.26</ecNumber>
    </recommendedName>
</protein>
<comment type="caution">
    <text evidence="8">The sequence shown here is derived from an EMBL/GenBank/DDBJ whole genome shotgun (WGS) entry which is preliminary data.</text>
</comment>
<name>A0AA43QT44_9LECA</name>